<dbReference type="AlphaFoldDB" id="A0A0C9T9F6"/>
<organism evidence="1 2">
    <name type="scientific">Paxillus involutus ATCC 200175</name>
    <dbReference type="NCBI Taxonomy" id="664439"/>
    <lineage>
        <taxon>Eukaryota</taxon>
        <taxon>Fungi</taxon>
        <taxon>Dikarya</taxon>
        <taxon>Basidiomycota</taxon>
        <taxon>Agaricomycotina</taxon>
        <taxon>Agaricomycetes</taxon>
        <taxon>Agaricomycetidae</taxon>
        <taxon>Boletales</taxon>
        <taxon>Paxilineae</taxon>
        <taxon>Paxillaceae</taxon>
        <taxon>Paxillus</taxon>
    </lineage>
</organism>
<dbReference type="EMBL" id="KN819366">
    <property type="protein sequence ID" value="KIJ12260.1"/>
    <property type="molecule type" value="Genomic_DNA"/>
</dbReference>
<evidence type="ECO:0000313" key="1">
    <source>
        <dbReference type="EMBL" id="KIJ12260.1"/>
    </source>
</evidence>
<dbReference type="OrthoDB" id="3187773at2759"/>
<proteinExistence type="predicted"/>
<gene>
    <name evidence="1" type="ORF">PAXINDRAFT_83159</name>
</gene>
<dbReference type="InterPro" id="IPR043151">
    <property type="entry name" value="BAH_sf"/>
</dbReference>
<name>A0A0C9T9F6_PAXIN</name>
<reference evidence="2" key="2">
    <citation type="submission" date="2015-01" db="EMBL/GenBank/DDBJ databases">
        <title>Evolutionary Origins and Diversification of the Mycorrhizal Mutualists.</title>
        <authorList>
            <consortium name="DOE Joint Genome Institute"/>
            <consortium name="Mycorrhizal Genomics Consortium"/>
            <person name="Kohler A."/>
            <person name="Kuo A."/>
            <person name="Nagy L.G."/>
            <person name="Floudas D."/>
            <person name="Copeland A."/>
            <person name="Barry K.W."/>
            <person name="Cichocki N."/>
            <person name="Veneault-Fourrey C."/>
            <person name="LaButti K."/>
            <person name="Lindquist E.A."/>
            <person name="Lipzen A."/>
            <person name="Lundell T."/>
            <person name="Morin E."/>
            <person name="Murat C."/>
            <person name="Riley R."/>
            <person name="Ohm R."/>
            <person name="Sun H."/>
            <person name="Tunlid A."/>
            <person name="Henrissat B."/>
            <person name="Grigoriev I.V."/>
            <person name="Hibbett D.S."/>
            <person name="Martin F."/>
        </authorList>
    </citation>
    <scope>NUCLEOTIDE SEQUENCE [LARGE SCALE GENOMIC DNA]</scope>
    <source>
        <strain evidence="2">ATCC 200175</strain>
    </source>
</reference>
<dbReference type="Gene3D" id="2.30.30.490">
    <property type="match status" value="1"/>
</dbReference>
<dbReference type="HOGENOM" id="CLU_006344_16_0_1"/>
<sequence length="143" mass="16396">MHRELICSNPAWLKAYPRFDTVLIQNGDNDEPMGGMVVGRVIRFISFVHDDVHYPCALVEWFVHSSDVPDPLMGVWVVEPEVHNGQRTVGLIHTDCIVRACHLIGRYGSDRLPSDFNFTFSLDAFKSFYVNKYADYHTHESIP</sequence>
<dbReference type="Proteomes" id="UP000053647">
    <property type="component" value="Unassembled WGS sequence"/>
</dbReference>
<reference evidence="1 2" key="1">
    <citation type="submission" date="2014-06" db="EMBL/GenBank/DDBJ databases">
        <authorList>
            <consortium name="DOE Joint Genome Institute"/>
            <person name="Kuo A."/>
            <person name="Kohler A."/>
            <person name="Nagy L.G."/>
            <person name="Floudas D."/>
            <person name="Copeland A."/>
            <person name="Barry K.W."/>
            <person name="Cichocki N."/>
            <person name="Veneault-Fourrey C."/>
            <person name="LaButti K."/>
            <person name="Lindquist E.A."/>
            <person name="Lipzen A."/>
            <person name="Lundell T."/>
            <person name="Morin E."/>
            <person name="Murat C."/>
            <person name="Sun H."/>
            <person name="Tunlid A."/>
            <person name="Henrissat B."/>
            <person name="Grigoriev I.V."/>
            <person name="Hibbett D.S."/>
            <person name="Martin F."/>
            <person name="Nordberg H.P."/>
            <person name="Cantor M.N."/>
            <person name="Hua S.X."/>
        </authorList>
    </citation>
    <scope>NUCLEOTIDE SEQUENCE [LARGE SCALE GENOMIC DNA]</scope>
    <source>
        <strain evidence="1 2">ATCC 200175</strain>
    </source>
</reference>
<evidence type="ECO:0000313" key="2">
    <source>
        <dbReference type="Proteomes" id="UP000053647"/>
    </source>
</evidence>
<keyword evidence="2" id="KW-1185">Reference proteome</keyword>
<protein>
    <submittedName>
        <fullName evidence="1">Uncharacterized protein</fullName>
    </submittedName>
</protein>
<accession>A0A0C9T9F6</accession>